<dbReference type="InterPro" id="IPR029058">
    <property type="entry name" value="AB_hydrolase_fold"/>
</dbReference>
<comment type="caution">
    <text evidence="3">The sequence shown here is derived from an EMBL/GenBank/DDBJ whole genome shotgun (WGS) entry which is preliminary data.</text>
</comment>
<dbReference type="PRINTS" id="PR00412">
    <property type="entry name" value="EPOXHYDRLASE"/>
</dbReference>
<reference evidence="3 4" key="1">
    <citation type="submission" date="2024-01" db="EMBL/GenBank/DDBJ databases">
        <title>Draft genome sequence of Gordonia sp. PKS22-38.</title>
        <authorList>
            <person name="Suphannarot A."/>
            <person name="Mingma R."/>
        </authorList>
    </citation>
    <scope>NUCLEOTIDE SEQUENCE [LARGE SCALE GENOMIC DNA]</scope>
    <source>
        <strain evidence="3 4">PKS22-38</strain>
    </source>
</reference>
<dbReference type="InterPro" id="IPR000639">
    <property type="entry name" value="Epox_hydrolase-like"/>
</dbReference>
<dbReference type="Proteomes" id="UP001335729">
    <property type="component" value="Unassembled WGS sequence"/>
</dbReference>
<gene>
    <name evidence="3" type="ORF">V1Y59_13140</name>
</gene>
<dbReference type="GO" id="GO:0016787">
    <property type="term" value="F:hydrolase activity"/>
    <property type="evidence" value="ECO:0007669"/>
    <property type="project" value="UniProtKB-KW"/>
</dbReference>
<dbReference type="EMBL" id="JAZDUE010000010">
    <property type="protein sequence ID" value="MEE4024026.1"/>
    <property type="molecule type" value="Genomic_DNA"/>
</dbReference>
<dbReference type="RefSeq" id="WP_330505418.1">
    <property type="nucleotide sequence ID" value="NZ_JAZDUE010000010.1"/>
</dbReference>
<accession>A0ABU7MV66</accession>
<name>A0ABU7MV66_9ACTN</name>
<organism evidence="3 4">
    <name type="scientific">Gordonia prachuapensis</name>
    <dbReference type="NCBI Taxonomy" id="3115651"/>
    <lineage>
        <taxon>Bacteria</taxon>
        <taxon>Bacillati</taxon>
        <taxon>Actinomycetota</taxon>
        <taxon>Actinomycetes</taxon>
        <taxon>Mycobacteriales</taxon>
        <taxon>Gordoniaceae</taxon>
        <taxon>Gordonia</taxon>
    </lineage>
</organism>
<proteinExistence type="predicted"/>
<sequence length="307" mass="32834">MINTDTAPCTVSEVPGLPQAFADTFTSHLVDVDGHRLHAVVGGNGPAVLLLPAWPEFWYGWRLVMPILAQRFTVVAADLRGVGASDKPATGYDAATLADDMAGLMESLGHDHYAVVGHDLGMIVGYALAARHRDRVTHLAVGEAILPGLSPSPPLFADEMSNEMLWHFAFNRLGEINEKMVAGREEIYFGHQFTSKAATPDAIPEHAIETYVAALRDPAALHASFQFYRELMSPETSAQMVGFQQEGPLKMPVLALGGAQSLGAGVEQMMSQVADDVAGVVLPGGHFPHEESPAETAQAVLEFLGQA</sequence>
<dbReference type="InterPro" id="IPR000073">
    <property type="entry name" value="AB_hydrolase_1"/>
</dbReference>
<evidence type="ECO:0000256" key="1">
    <source>
        <dbReference type="ARBA" id="ARBA00022801"/>
    </source>
</evidence>
<dbReference type="PANTHER" id="PTHR43329">
    <property type="entry name" value="EPOXIDE HYDROLASE"/>
    <property type="match status" value="1"/>
</dbReference>
<dbReference type="Gene3D" id="3.40.50.1820">
    <property type="entry name" value="alpha/beta hydrolase"/>
    <property type="match status" value="1"/>
</dbReference>
<protein>
    <submittedName>
        <fullName evidence="3">Alpha/beta fold hydrolase</fullName>
    </submittedName>
</protein>
<evidence type="ECO:0000259" key="2">
    <source>
        <dbReference type="Pfam" id="PF00561"/>
    </source>
</evidence>
<keyword evidence="1 3" id="KW-0378">Hydrolase</keyword>
<keyword evidence="4" id="KW-1185">Reference proteome</keyword>
<feature type="domain" description="AB hydrolase-1" evidence="2">
    <location>
        <begin position="46"/>
        <end position="293"/>
    </location>
</feature>
<evidence type="ECO:0000313" key="3">
    <source>
        <dbReference type="EMBL" id="MEE4024026.1"/>
    </source>
</evidence>
<evidence type="ECO:0000313" key="4">
    <source>
        <dbReference type="Proteomes" id="UP001335729"/>
    </source>
</evidence>
<dbReference type="Pfam" id="PF00561">
    <property type="entry name" value="Abhydrolase_1"/>
    <property type="match status" value="1"/>
</dbReference>
<dbReference type="SUPFAM" id="SSF53474">
    <property type="entry name" value="alpha/beta-Hydrolases"/>
    <property type="match status" value="1"/>
</dbReference>